<organism evidence="1 2">
    <name type="scientific">Plakobranchus ocellatus</name>
    <dbReference type="NCBI Taxonomy" id="259542"/>
    <lineage>
        <taxon>Eukaryota</taxon>
        <taxon>Metazoa</taxon>
        <taxon>Spiralia</taxon>
        <taxon>Lophotrochozoa</taxon>
        <taxon>Mollusca</taxon>
        <taxon>Gastropoda</taxon>
        <taxon>Heterobranchia</taxon>
        <taxon>Euthyneura</taxon>
        <taxon>Panpulmonata</taxon>
        <taxon>Sacoglossa</taxon>
        <taxon>Placobranchoidea</taxon>
        <taxon>Plakobranchidae</taxon>
        <taxon>Plakobranchus</taxon>
    </lineage>
</organism>
<feature type="non-terminal residue" evidence="1">
    <location>
        <position position="1"/>
    </location>
</feature>
<sequence length="56" mass="6649">DRCEGNEKRKMRNEKHLEITHDRCEGNEKQGMRNEKHLEIISDLFEAKRLTPNASL</sequence>
<keyword evidence="2" id="KW-1185">Reference proteome</keyword>
<proteinExistence type="predicted"/>
<evidence type="ECO:0000313" key="2">
    <source>
        <dbReference type="Proteomes" id="UP000735302"/>
    </source>
</evidence>
<gene>
    <name evidence="1" type="ORF">PoB_003696300</name>
</gene>
<reference evidence="1 2" key="1">
    <citation type="journal article" date="2021" name="Elife">
        <title>Chloroplast acquisition without the gene transfer in kleptoplastic sea slugs, Plakobranchus ocellatus.</title>
        <authorList>
            <person name="Maeda T."/>
            <person name="Takahashi S."/>
            <person name="Yoshida T."/>
            <person name="Shimamura S."/>
            <person name="Takaki Y."/>
            <person name="Nagai Y."/>
            <person name="Toyoda A."/>
            <person name="Suzuki Y."/>
            <person name="Arimoto A."/>
            <person name="Ishii H."/>
            <person name="Satoh N."/>
            <person name="Nishiyama T."/>
            <person name="Hasebe M."/>
            <person name="Maruyama T."/>
            <person name="Minagawa J."/>
            <person name="Obokata J."/>
            <person name="Shigenobu S."/>
        </authorList>
    </citation>
    <scope>NUCLEOTIDE SEQUENCE [LARGE SCALE GENOMIC DNA]</scope>
</reference>
<comment type="caution">
    <text evidence="1">The sequence shown here is derived from an EMBL/GenBank/DDBJ whole genome shotgun (WGS) entry which is preliminary data.</text>
</comment>
<dbReference type="EMBL" id="BLXT01004180">
    <property type="protein sequence ID" value="GFO10458.1"/>
    <property type="molecule type" value="Genomic_DNA"/>
</dbReference>
<evidence type="ECO:0000313" key="1">
    <source>
        <dbReference type="EMBL" id="GFO10458.1"/>
    </source>
</evidence>
<protein>
    <submittedName>
        <fullName evidence="1">Uncharacterized protein</fullName>
    </submittedName>
</protein>
<accession>A0AAV4AUF6</accession>
<dbReference type="Proteomes" id="UP000735302">
    <property type="component" value="Unassembled WGS sequence"/>
</dbReference>
<name>A0AAV4AUF6_9GAST</name>
<dbReference type="AlphaFoldDB" id="A0AAV4AUF6"/>